<sequence>MQVKSQISPFIDGLTMFRNDAGLSMEYRTIELENFSSVTPKIEKPFLFNSQAWQLPDGRPAWRKIAG</sequence>
<accession>A0AA40FVK2</accession>
<dbReference type="EMBL" id="JAHYIQ010000015">
    <property type="protein sequence ID" value="KAK1126006.1"/>
    <property type="molecule type" value="Genomic_DNA"/>
</dbReference>
<dbReference type="AlphaFoldDB" id="A0AA40FVK2"/>
<comment type="caution">
    <text evidence="1">The sequence shown here is derived from an EMBL/GenBank/DDBJ whole genome shotgun (WGS) entry which is preliminary data.</text>
</comment>
<reference evidence="1" key="1">
    <citation type="submission" date="2021-10" db="EMBL/GenBank/DDBJ databases">
        <title>Melipona bicolor Genome sequencing and assembly.</title>
        <authorList>
            <person name="Araujo N.S."/>
            <person name="Arias M.C."/>
        </authorList>
    </citation>
    <scope>NUCLEOTIDE SEQUENCE</scope>
    <source>
        <strain evidence="1">USP_2M_L1-L4_2017</strain>
        <tissue evidence="1">Whole body</tissue>
    </source>
</reference>
<proteinExistence type="predicted"/>
<name>A0AA40FVK2_9HYME</name>
<evidence type="ECO:0000313" key="2">
    <source>
        <dbReference type="Proteomes" id="UP001177670"/>
    </source>
</evidence>
<dbReference type="Proteomes" id="UP001177670">
    <property type="component" value="Unassembled WGS sequence"/>
</dbReference>
<keyword evidence="2" id="KW-1185">Reference proteome</keyword>
<protein>
    <submittedName>
        <fullName evidence="1">Uncharacterized protein</fullName>
    </submittedName>
</protein>
<organism evidence="1 2">
    <name type="scientific">Melipona bicolor</name>
    <dbReference type="NCBI Taxonomy" id="60889"/>
    <lineage>
        <taxon>Eukaryota</taxon>
        <taxon>Metazoa</taxon>
        <taxon>Ecdysozoa</taxon>
        <taxon>Arthropoda</taxon>
        <taxon>Hexapoda</taxon>
        <taxon>Insecta</taxon>
        <taxon>Pterygota</taxon>
        <taxon>Neoptera</taxon>
        <taxon>Endopterygota</taxon>
        <taxon>Hymenoptera</taxon>
        <taxon>Apocrita</taxon>
        <taxon>Aculeata</taxon>
        <taxon>Apoidea</taxon>
        <taxon>Anthophila</taxon>
        <taxon>Apidae</taxon>
        <taxon>Melipona</taxon>
    </lineage>
</organism>
<gene>
    <name evidence="1" type="ORF">K0M31_005536</name>
</gene>
<evidence type="ECO:0000313" key="1">
    <source>
        <dbReference type="EMBL" id="KAK1126006.1"/>
    </source>
</evidence>